<protein>
    <submittedName>
        <fullName evidence="6">AcrR family transcriptional regulator</fullName>
    </submittedName>
</protein>
<dbReference type="PANTHER" id="PTHR30055">
    <property type="entry name" value="HTH-TYPE TRANSCRIPTIONAL REGULATOR RUTR"/>
    <property type="match status" value="1"/>
</dbReference>
<dbReference type="InterPro" id="IPR001647">
    <property type="entry name" value="HTH_TetR"/>
</dbReference>
<dbReference type="InterPro" id="IPR009057">
    <property type="entry name" value="Homeodomain-like_sf"/>
</dbReference>
<dbReference type="EMBL" id="JACHDB010000001">
    <property type="protein sequence ID" value="MBB5433816.1"/>
    <property type="molecule type" value="Genomic_DNA"/>
</dbReference>
<comment type="caution">
    <text evidence="6">The sequence shown here is derived from an EMBL/GenBank/DDBJ whole genome shotgun (WGS) entry which is preliminary data.</text>
</comment>
<dbReference type="Pfam" id="PF00440">
    <property type="entry name" value="TetR_N"/>
    <property type="match status" value="1"/>
</dbReference>
<dbReference type="InterPro" id="IPR036271">
    <property type="entry name" value="Tet_transcr_reg_TetR-rel_C_sf"/>
</dbReference>
<accession>A0A7W8QNY4</accession>
<dbReference type="Proteomes" id="UP000572635">
    <property type="component" value="Unassembled WGS sequence"/>
</dbReference>
<feature type="domain" description="HTH tetR-type" evidence="5">
    <location>
        <begin position="8"/>
        <end position="68"/>
    </location>
</feature>
<evidence type="ECO:0000313" key="7">
    <source>
        <dbReference type="Proteomes" id="UP000572635"/>
    </source>
</evidence>
<dbReference type="SUPFAM" id="SSF48498">
    <property type="entry name" value="Tetracyclin repressor-like, C-terminal domain"/>
    <property type="match status" value="1"/>
</dbReference>
<proteinExistence type="predicted"/>
<dbReference type="InterPro" id="IPR041612">
    <property type="entry name" value="YfiR_C"/>
</dbReference>
<sequence length="208" mass="21975">MARPKNQEQRRQALIAAALDSAGSKGLRSLSLADVAKRAGLTRGAVLYYYEDLDALLVEAHKAGIQRFCDRRDTLVQSLDSPGDQLAAAIRAGLPSGPDDALMRLLYEFDVLAGQSAVHDELVEAMYTRQLAIYTSVLEAGTASGDFAPVLDIETLAMNLVALEDAYGLHIVAGNSHITVDKAEQAMRAASTGLGAPPTPDGGETPPA</sequence>
<organism evidence="6 7">
    <name type="scientific">Nocardiopsis composta</name>
    <dbReference type="NCBI Taxonomy" id="157465"/>
    <lineage>
        <taxon>Bacteria</taxon>
        <taxon>Bacillati</taxon>
        <taxon>Actinomycetota</taxon>
        <taxon>Actinomycetes</taxon>
        <taxon>Streptosporangiales</taxon>
        <taxon>Nocardiopsidaceae</taxon>
        <taxon>Nocardiopsis</taxon>
    </lineage>
</organism>
<dbReference type="InterPro" id="IPR050109">
    <property type="entry name" value="HTH-type_TetR-like_transc_reg"/>
</dbReference>
<keyword evidence="1" id="KW-0805">Transcription regulation</keyword>
<name>A0A7W8QNY4_9ACTN</name>
<evidence type="ECO:0000256" key="1">
    <source>
        <dbReference type="ARBA" id="ARBA00023015"/>
    </source>
</evidence>
<reference evidence="6 7" key="1">
    <citation type="submission" date="2020-08" db="EMBL/GenBank/DDBJ databases">
        <title>Sequencing the genomes of 1000 actinobacteria strains.</title>
        <authorList>
            <person name="Klenk H.-P."/>
        </authorList>
    </citation>
    <scope>NUCLEOTIDE SEQUENCE [LARGE SCALE GENOMIC DNA]</scope>
    <source>
        <strain evidence="6 7">DSM 44551</strain>
    </source>
</reference>
<keyword evidence="7" id="KW-1185">Reference proteome</keyword>
<dbReference type="Gene3D" id="1.10.357.10">
    <property type="entry name" value="Tetracycline Repressor, domain 2"/>
    <property type="match status" value="1"/>
</dbReference>
<dbReference type="RefSeq" id="WP_184393907.1">
    <property type="nucleotide sequence ID" value="NZ_BAAAJD010000065.1"/>
</dbReference>
<keyword evidence="2 4" id="KW-0238">DNA-binding</keyword>
<dbReference type="AlphaFoldDB" id="A0A7W8QNY4"/>
<keyword evidence="3" id="KW-0804">Transcription</keyword>
<evidence type="ECO:0000256" key="3">
    <source>
        <dbReference type="ARBA" id="ARBA00023163"/>
    </source>
</evidence>
<feature type="DNA-binding region" description="H-T-H motif" evidence="4">
    <location>
        <begin position="31"/>
        <end position="50"/>
    </location>
</feature>
<gene>
    <name evidence="6" type="ORF">HDA36_003900</name>
</gene>
<evidence type="ECO:0000313" key="6">
    <source>
        <dbReference type="EMBL" id="MBB5433816.1"/>
    </source>
</evidence>
<dbReference type="SUPFAM" id="SSF46689">
    <property type="entry name" value="Homeodomain-like"/>
    <property type="match status" value="1"/>
</dbReference>
<dbReference type="PANTHER" id="PTHR30055:SF234">
    <property type="entry name" value="HTH-TYPE TRANSCRIPTIONAL REGULATOR BETI"/>
    <property type="match status" value="1"/>
</dbReference>
<dbReference type="GO" id="GO:0003700">
    <property type="term" value="F:DNA-binding transcription factor activity"/>
    <property type="evidence" value="ECO:0007669"/>
    <property type="project" value="TreeGrafter"/>
</dbReference>
<dbReference type="Pfam" id="PF17922">
    <property type="entry name" value="TetR_C_17"/>
    <property type="match status" value="1"/>
</dbReference>
<evidence type="ECO:0000256" key="2">
    <source>
        <dbReference type="ARBA" id="ARBA00023125"/>
    </source>
</evidence>
<dbReference type="PROSITE" id="PS50977">
    <property type="entry name" value="HTH_TETR_2"/>
    <property type="match status" value="1"/>
</dbReference>
<evidence type="ECO:0000259" key="5">
    <source>
        <dbReference type="PROSITE" id="PS50977"/>
    </source>
</evidence>
<evidence type="ECO:0000256" key="4">
    <source>
        <dbReference type="PROSITE-ProRule" id="PRU00335"/>
    </source>
</evidence>
<dbReference type="GO" id="GO:0000976">
    <property type="term" value="F:transcription cis-regulatory region binding"/>
    <property type="evidence" value="ECO:0007669"/>
    <property type="project" value="TreeGrafter"/>
</dbReference>